<protein>
    <submittedName>
        <fullName evidence="1">Uncharacterized protein</fullName>
    </submittedName>
</protein>
<dbReference type="RefSeq" id="XP_011396576.1">
    <property type="nucleotide sequence ID" value="XM_011398274.1"/>
</dbReference>
<dbReference type="AlphaFoldDB" id="A0A087SD96"/>
<reference evidence="1 2" key="1">
    <citation type="journal article" date="2014" name="BMC Genomics">
        <title>Oil accumulation mechanisms of the oleaginous microalga Chlorella protothecoides revealed through its genome, transcriptomes, and proteomes.</title>
        <authorList>
            <person name="Gao C."/>
            <person name="Wang Y."/>
            <person name="Shen Y."/>
            <person name="Yan D."/>
            <person name="He X."/>
            <person name="Dai J."/>
            <person name="Wu Q."/>
        </authorList>
    </citation>
    <scope>NUCLEOTIDE SEQUENCE [LARGE SCALE GENOMIC DNA]</scope>
    <source>
        <strain evidence="1 2">0710</strain>
    </source>
</reference>
<gene>
    <name evidence="1" type="ORF">F751_0914</name>
</gene>
<dbReference type="EMBL" id="KL662098">
    <property type="protein sequence ID" value="KFM23700.1"/>
    <property type="molecule type" value="Genomic_DNA"/>
</dbReference>
<dbReference type="Proteomes" id="UP000028924">
    <property type="component" value="Unassembled WGS sequence"/>
</dbReference>
<dbReference type="KEGG" id="apro:F751_0914"/>
<keyword evidence="2" id="KW-1185">Reference proteome</keyword>
<accession>A0A087SD96</accession>
<evidence type="ECO:0000313" key="1">
    <source>
        <dbReference type="EMBL" id="KFM23700.1"/>
    </source>
</evidence>
<sequence>MLCCSSVRLPRVQADGDGHVIPSTKLSELLSRTCVTQTHDLQLSGIPGAPDTLLPPYLPLLMASLISERVWAAFWA</sequence>
<evidence type="ECO:0000313" key="2">
    <source>
        <dbReference type="Proteomes" id="UP000028924"/>
    </source>
</evidence>
<organism evidence="1 2">
    <name type="scientific">Auxenochlorella protothecoides</name>
    <name type="common">Green microalga</name>
    <name type="synonym">Chlorella protothecoides</name>
    <dbReference type="NCBI Taxonomy" id="3075"/>
    <lineage>
        <taxon>Eukaryota</taxon>
        <taxon>Viridiplantae</taxon>
        <taxon>Chlorophyta</taxon>
        <taxon>core chlorophytes</taxon>
        <taxon>Trebouxiophyceae</taxon>
        <taxon>Chlorellales</taxon>
        <taxon>Chlorellaceae</taxon>
        <taxon>Auxenochlorella</taxon>
    </lineage>
</organism>
<dbReference type="GeneID" id="23612305"/>
<name>A0A087SD96_AUXPR</name>
<proteinExistence type="predicted"/>